<dbReference type="STRING" id="1884261.A0A5C3QTJ8"/>
<keyword evidence="4" id="KW-1185">Reference proteome</keyword>
<dbReference type="PANTHER" id="PTHR11937">
    <property type="entry name" value="ACTIN"/>
    <property type="match status" value="1"/>
</dbReference>
<feature type="compositionally biased region" description="Pro residues" evidence="2">
    <location>
        <begin position="567"/>
        <end position="580"/>
    </location>
</feature>
<evidence type="ECO:0000313" key="3">
    <source>
        <dbReference type="EMBL" id="TFL05353.1"/>
    </source>
</evidence>
<dbReference type="CDD" id="cd10206">
    <property type="entry name" value="ASKHA_NBD_Arp8-like"/>
    <property type="match status" value="1"/>
</dbReference>
<feature type="compositionally biased region" description="Polar residues" evidence="2">
    <location>
        <begin position="28"/>
        <end position="54"/>
    </location>
</feature>
<dbReference type="AlphaFoldDB" id="A0A5C3QTJ8"/>
<feature type="compositionally biased region" description="Low complexity" evidence="2">
    <location>
        <begin position="581"/>
        <end position="597"/>
    </location>
</feature>
<dbReference type="EMBL" id="ML178817">
    <property type="protein sequence ID" value="TFL05353.1"/>
    <property type="molecule type" value="Genomic_DNA"/>
</dbReference>
<evidence type="ECO:0000256" key="2">
    <source>
        <dbReference type="SAM" id="MobiDB-lite"/>
    </source>
</evidence>
<dbReference type="Gene3D" id="3.30.420.40">
    <property type="match status" value="2"/>
</dbReference>
<dbReference type="Gene3D" id="3.90.640.10">
    <property type="entry name" value="Actin, Chain A, domain 4"/>
    <property type="match status" value="1"/>
</dbReference>
<sequence length="727" mass="79997">MPRGIPNAKRDETGLKYTTFHVPLLPNPKQSGSNYLKSESQTIWNRDRPSSSAPVETADSLNLKRGSRVLVIHPGSKFLRIGRASDFKPISVPAIVARRLHNFFTERWPASPRRIIREEDGLNEVISGVSTSLTERMRFFKLRPIPRGQTTASCSGYNMRARPEIIPEHNDPFRVVWVDNGEKEVLVGEKATRITDSRKLKYAIRRPWMGHDFNTDAYPSRQALLSDVEAIIQHGLEQPALNIPPKDYSMYSVILVIPDLYSREYVNAMVNLLLVNFGFMRICLQQESLSATYGAGLTSSLVVDIGATTTSIACVDEGLVIPDSRISLSVGSDDITEFLGILLQKVGFPTGRLGVSGLMKEPWVGVEGMLEIDTPVPNEGDEAPWRWESLEEIKFGMCSLNEADVATNLHTFFVRRPGKPAEKYQMKAYDEIIMAPMCLFTMSMIDFASKRTKPSSRSEYICDEVLERHSMDQVTQAMVISTNHLVPVTQPAEVAASDAETKKPEETTAENPSASTSDEANSTDASGTPAPDPTPQDDGAQKDESPAMDIDVVTTEDTPAPISIDDNPPPAQPVAQPAPPNATAQTSSATTQTSTTEPQPPTPKIEIPFEASKLPLDVAIFNSARAAGGDDKIRKYLQSVLVVGGTALTPGLHPALESRLQAIATPLVANMEKVQIIPPPREIDPRVVVWKGASVLGKMEGVSELWVRRAEWDLLGMRAIKERCFFL</sequence>
<dbReference type="OrthoDB" id="5572108at2759"/>
<dbReference type="Proteomes" id="UP000305067">
    <property type="component" value="Unassembled WGS sequence"/>
</dbReference>
<accession>A0A5C3QTJ8</accession>
<evidence type="ECO:0000256" key="1">
    <source>
        <dbReference type="RuleBase" id="RU000487"/>
    </source>
</evidence>
<dbReference type="SMART" id="SM00268">
    <property type="entry name" value="ACTIN"/>
    <property type="match status" value="1"/>
</dbReference>
<reference evidence="3 4" key="1">
    <citation type="journal article" date="2019" name="Nat. Ecol. Evol.">
        <title>Megaphylogeny resolves global patterns of mushroom evolution.</title>
        <authorList>
            <person name="Varga T."/>
            <person name="Krizsan K."/>
            <person name="Foldi C."/>
            <person name="Dima B."/>
            <person name="Sanchez-Garcia M."/>
            <person name="Sanchez-Ramirez S."/>
            <person name="Szollosi G.J."/>
            <person name="Szarkandi J.G."/>
            <person name="Papp V."/>
            <person name="Albert L."/>
            <person name="Andreopoulos W."/>
            <person name="Angelini C."/>
            <person name="Antonin V."/>
            <person name="Barry K.W."/>
            <person name="Bougher N.L."/>
            <person name="Buchanan P."/>
            <person name="Buyck B."/>
            <person name="Bense V."/>
            <person name="Catcheside P."/>
            <person name="Chovatia M."/>
            <person name="Cooper J."/>
            <person name="Damon W."/>
            <person name="Desjardin D."/>
            <person name="Finy P."/>
            <person name="Geml J."/>
            <person name="Haridas S."/>
            <person name="Hughes K."/>
            <person name="Justo A."/>
            <person name="Karasinski D."/>
            <person name="Kautmanova I."/>
            <person name="Kiss B."/>
            <person name="Kocsube S."/>
            <person name="Kotiranta H."/>
            <person name="LaButti K.M."/>
            <person name="Lechner B.E."/>
            <person name="Liimatainen K."/>
            <person name="Lipzen A."/>
            <person name="Lukacs Z."/>
            <person name="Mihaltcheva S."/>
            <person name="Morgado L.N."/>
            <person name="Niskanen T."/>
            <person name="Noordeloos M.E."/>
            <person name="Ohm R.A."/>
            <person name="Ortiz-Santana B."/>
            <person name="Ovrebo C."/>
            <person name="Racz N."/>
            <person name="Riley R."/>
            <person name="Savchenko A."/>
            <person name="Shiryaev A."/>
            <person name="Soop K."/>
            <person name="Spirin V."/>
            <person name="Szebenyi C."/>
            <person name="Tomsovsky M."/>
            <person name="Tulloss R.E."/>
            <person name="Uehling J."/>
            <person name="Grigoriev I.V."/>
            <person name="Vagvolgyi C."/>
            <person name="Papp T."/>
            <person name="Martin F.M."/>
            <person name="Miettinen O."/>
            <person name="Hibbett D.S."/>
            <person name="Nagy L.G."/>
        </authorList>
    </citation>
    <scope>NUCLEOTIDE SEQUENCE [LARGE SCALE GENOMIC DNA]</scope>
    <source>
        <strain evidence="3 4">CBS 309.79</strain>
    </source>
</reference>
<feature type="region of interest" description="Disordered" evidence="2">
    <location>
        <begin position="558"/>
        <end position="606"/>
    </location>
</feature>
<dbReference type="Pfam" id="PF00022">
    <property type="entry name" value="Actin"/>
    <property type="match status" value="2"/>
</dbReference>
<dbReference type="InterPro" id="IPR004000">
    <property type="entry name" value="Actin"/>
</dbReference>
<feature type="region of interest" description="Disordered" evidence="2">
    <location>
        <begin position="493"/>
        <end position="545"/>
    </location>
</feature>
<dbReference type="SUPFAM" id="SSF53067">
    <property type="entry name" value="Actin-like ATPase domain"/>
    <property type="match status" value="2"/>
</dbReference>
<evidence type="ECO:0000313" key="4">
    <source>
        <dbReference type="Proteomes" id="UP000305067"/>
    </source>
</evidence>
<name>A0A5C3QTJ8_9AGAR</name>
<proteinExistence type="inferred from homology"/>
<organism evidence="3 4">
    <name type="scientific">Pterulicium gracile</name>
    <dbReference type="NCBI Taxonomy" id="1884261"/>
    <lineage>
        <taxon>Eukaryota</taxon>
        <taxon>Fungi</taxon>
        <taxon>Dikarya</taxon>
        <taxon>Basidiomycota</taxon>
        <taxon>Agaricomycotina</taxon>
        <taxon>Agaricomycetes</taxon>
        <taxon>Agaricomycetidae</taxon>
        <taxon>Agaricales</taxon>
        <taxon>Pleurotineae</taxon>
        <taxon>Pterulaceae</taxon>
        <taxon>Pterulicium</taxon>
    </lineage>
</organism>
<dbReference type="InterPro" id="IPR043129">
    <property type="entry name" value="ATPase_NBD"/>
</dbReference>
<feature type="region of interest" description="Disordered" evidence="2">
    <location>
        <begin position="22"/>
        <end position="59"/>
    </location>
</feature>
<comment type="similarity">
    <text evidence="1">Belongs to the actin family.</text>
</comment>
<feature type="compositionally biased region" description="Polar residues" evidence="2">
    <location>
        <begin position="511"/>
        <end position="526"/>
    </location>
</feature>
<gene>
    <name evidence="3" type="ORF">BDV98DRAFT_561901</name>
</gene>
<protein>
    <submittedName>
        <fullName evidence="3">Uncharacterized protein</fullName>
    </submittedName>
</protein>